<feature type="domain" description="Penicillin-binding protein transpeptidase" evidence="18">
    <location>
        <begin position="320"/>
        <end position="578"/>
    </location>
</feature>
<keyword evidence="12" id="KW-1133">Transmembrane helix</keyword>
<keyword evidence="9" id="KW-0378">Hydrolase</keyword>
<keyword evidence="5" id="KW-0645">Protease</keyword>
<dbReference type="NCBIfam" id="TIGR02074">
    <property type="entry name" value="PBP_1a_fam"/>
    <property type="match status" value="1"/>
</dbReference>
<dbReference type="FunFam" id="1.10.3810.10:FF:000001">
    <property type="entry name" value="Penicillin-binding protein 1A"/>
    <property type="match status" value="1"/>
</dbReference>
<dbReference type="GO" id="GO:0071555">
    <property type="term" value="P:cell wall organization"/>
    <property type="evidence" value="ECO:0007669"/>
    <property type="project" value="UniProtKB-KW"/>
</dbReference>
<dbReference type="GO" id="GO:0030288">
    <property type="term" value="C:outer membrane-bounded periplasmic space"/>
    <property type="evidence" value="ECO:0007669"/>
    <property type="project" value="TreeGrafter"/>
</dbReference>
<comment type="catalytic activity">
    <reaction evidence="16">
        <text>Preferential cleavage: (Ac)2-L-Lys-D-Ala-|-D-Ala. Also transpeptidation of peptidyl-alanyl moieties that are N-acyl substituents of D-alanine.</text>
        <dbReference type="EC" id="3.4.16.4"/>
    </reaction>
</comment>
<dbReference type="GO" id="GO:0008360">
    <property type="term" value="P:regulation of cell shape"/>
    <property type="evidence" value="ECO:0007669"/>
    <property type="project" value="UniProtKB-KW"/>
</dbReference>
<evidence type="ECO:0000313" key="20">
    <source>
        <dbReference type="EMBL" id="AJI21191.1"/>
    </source>
</evidence>
<evidence type="ECO:0000256" key="3">
    <source>
        <dbReference type="ARBA" id="ARBA00022475"/>
    </source>
</evidence>
<evidence type="ECO:0000256" key="7">
    <source>
        <dbReference type="ARBA" id="ARBA00022679"/>
    </source>
</evidence>
<dbReference type="InterPro" id="IPR036950">
    <property type="entry name" value="PBP_transglycosylase"/>
</dbReference>
<protein>
    <submittedName>
        <fullName evidence="20">Penicillin-binding, 1A family protein</fullName>
    </submittedName>
</protein>
<keyword evidence="10" id="KW-0133">Cell shape</keyword>
<keyword evidence="11" id="KW-0573">Peptidoglycan synthesis</keyword>
<evidence type="ECO:0000256" key="4">
    <source>
        <dbReference type="ARBA" id="ARBA00022645"/>
    </source>
</evidence>
<dbReference type="GO" id="GO:0008955">
    <property type="term" value="F:peptidoglycan glycosyltransferase activity"/>
    <property type="evidence" value="ECO:0007669"/>
    <property type="project" value="UniProtKB-EC"/>
</dbReference>
<evidence type="ECO:0000256" key="2">
    <source>
        <dbReference type="ARBA" id="ARBA00007739"/>
    </source>
</evidence>
<dbReference type="Proteomes" id="UP000031829">
    <property type="component" value="Chromosome"/>
</dbReference>
<evidence type="ECO:0000259" key="18">
    <source>
        <dbReference type="Pfam" id="PF00905"/>
    </source>
</evidence>
<evidence type="ECO:0000256" key="12">
    <source>
        <dbReference type="ARBA" id="ARBA00022989"/>
    </source>
</evidence>
<dbReference type="PANTHER" id="PTHR32282:SF32">
    <property type="entry name" value="PENICILLIN-BINDING PROTEIN 2A"/>
    <property type="match status" value="1"/>
</dbReference>
<dbReference type="GeneID" id="93643447"/>
<accession>A0A0B6ACC0</accession>
<dbReference type="Pfam" id="PF00905">
    <property type="entry name" value="Transpeptidase"/>
    <property type="match status" value="1"/>
</dbReference>
<dbReference type="InterPro" id="IPR023346">
    <property type="entry name" value="Lysozyme-like_dom_sf"/>
</dbReference>
<evidence type="ECO:0000256" key="5">
    <source>
        <dbReference type="ARBA" id="ARBA00022670"/>
    </source>
</evidence>
<dbReference type="AlphaFoldDB" id="A0A0B6ACC0"/>
<evidence type="ECO:0000256" key="9">
    <source>
        <dbReference type="ARBA" id="ARBA00022801"/>
    </source>
</evidence>
<dbReference type="KEGG" id="bmeg:BG04_5503"/>
<dbReference type="SUPFAM" id="SSF56601">
    <property type="entry name" value="beta-lactamase/transpeptidase-like"/>
    <property type="match status" value="1"/>
</dbReference>
<dbReference type="InterPro" id="IPR001264">
    <property type="entry name" value="Glyco_trans_51"/>
</dbReference>
<proteinExistence type="inferred from homology"/>
<gene>
    <name evidence="20" type="ORF">BG04_5503</name>
</gene>
<evidence type="ECO:0000256" key="16">
    <source>
        <dbReference type="ARBA" id="ARBA00034000"/>
    </source>
</evidence>
<dbReference type="PANTHER" id="PTHR32282">
    <property type="entry name" value="BINDING PROTEIN TRANSPEPTIDASE, PUTATIVE-RELATED"/>
    <property type="match status" value="1"/>
</dbReference>
<dbReference type="Pfam" id="PF00912">
    <property type="entry name" value="Transgly"/>
    <property type="match status" value="1"/>
</dbReference>
<evidence type="ECO:0000259" key="19">
    <source>
        <dbReference type="Pfam" id="PF00912"/>
    </source>
</evidence>
<keyword evidence="13" id="KW-0472">Membrane</keyword>
<dbReference type="GO" id="GO:0006508">
    <property type="term" value="P:proteolysis"/>
    <property type="evidence" value="ECO:0007669"/>
    <property type="project" value="UniProtKB-KW"/>
</dbReference>
<evidence type="ECO:0000256" key="1">
    <source>
        <dbReference type="ARBA" id="ARBA00007090"/>
    </source>
</evidence>
<dbReference type="GO" id="GO:0009252">
    <property type="term" value="P:peptidoglycan biosynthetic process"/>
    <property type="evidence" value="ECO:0007669"/>
    <property type="project" value="UniProtKB-KW"/>
</dbReference>
<evidence type="ECO:0000256" key="13">
    <source>
        <dbReference type="ARBA" id="ARBA00023136"/>
    </source>
</evidence>
<dbReference type="HOGENOM" id="CLU_006354_2_2_9"/>
<evidence type="ECO:0000256" key="15">
    <source>
        <dbReference type="ARBA" id="ARBA00023316"/>
    </source>
</evidence>
<dbReference type="GO" id="GO:0009002">
    <property type="term" value="F:serine-type D-Ala-D-Ala carboxypeptidase activity"/>
    <property type="evidence" value="ECO:0007669"/>
    <property type="project" value="UniProtKB-EC"/>
</dbReference>
<evidence type="ECO:0000256" key="8">
    <source>
        <dbReference type="ARBA" id="ARBA00022692"/>
    </source>
</evidence>
<dbReference type="SUPFAM" id="SSF53955">
    <property type="entry name" value="Lysozyme-like"/>
    <property type="match status" value="1"/>
</dbReference>
<evidence type="ECO:0000256" key="14">
    <source>
        <dbReference type="ARBA" id="ARBA00023268"/>
    </source>
</evidence>
<reference evidence="20 21" key="1">
    <citation type="journal article" date="2015" name="Genome Announc.">
        <title>Complete genome sequences for 35 biothreat assay-relevant bacillus species.</title>
        <authorList>
            <person name="Johnson S.L."/>
            <person name="Daligault H.E."/>
            <person name="Davenport K.W."/>
            <person name="Jaissle J."/>
            <person name="Frey K.G."/>
            <person name="Ladner J.T."/>
            <person name="Broomall S.M."/>
            <person name="Bishop-Lilly K.A."/>
            <person name="Bruce D.C."/>
            <person name="Gibbons H.S."/>
            <person name="Coyne S.R."/>
            <person name="Lo C.C."/>
            <person name="Meincke L."/>
            <person name="Munk A.C."/>
            <person name="Koroleva G.I."/>
            <person name="Rosenzweig C.N."/>
            <person name="Palacios G.F."/>
            <person name="Redden C.L."/>
            <person name="Minogue T.D."/>
            <person name="Chain P.S."/>
        </authorList>
    </citation>
    <scope>NUCLEOTIDE SEQUENCE [LARGE SCALE GENOMIC DNA]</scope>
    <source>
        <strain evidence="21">ATCC 14581 / DSM 32 / JCM 2506 / NBRC 15308 / NCIMB 9376 / NCTC 10342 / NRRL B-14308 / VKM B-512</strain>
    </source>
</reference>
<comment type="catalytic activity">
    <reaction evidence="17">
        <text>[GlcNAc-(1-&gt;4)-Mur2Ac(oyl-L-Ala-gamma-D-Glu-L-Lys-D-Ala-D-Ala)](n)-di-trans,octa-cis-undecaprenyl diphosphate + beta-D-GlcNAc-(1-&gt;4)-Mur2Ac(oyl-L-Ala-gamma-D-Glu-L-Lys-D-Ala-D-Ala)-di-trans,octa-cis-undecaprenyl diphosphate = [GlcNAc-(1-&gt;4)-Mur2Ac(oyl-L-Ala-gamma-D-Glu-L-Lys-D-Ala-D-Ala)](n+1)-di-trans,octa-cis-undecaprenyl diphosphate + di-trans,octa-cis-undecaprenyl diphosphate + H(+)</text>
        <dbReference type="Rhea" id="RHEA:23708"/>
        <dbReference type="Rhea" id="RHEA-COMP:9602"/>
        <dbReference type="Rhea" id="RHEA-COMP:9603"/>
        <dbReference type="ChEBI" id="CHEBI:15378"/>
        <dbReference type="ChEBI" id="CHEBI:58405"/>
        <dbReference type="ChEBI" id="CHEBI:60033"/>
        <dbReference type="ChEBI" id="CHEBI:78435"/>
        <dbReference type="EC" id="2.4.99.28"/>
    </reaction>
</comment>
<dbReference type="Gene3D" id="1.10.3810.10">
    <property type="entry name" value="Biosynthetic peptidoglycan transglycosylase-like"/>
    <property type="match status" value="1"/>
</dbReference>
<keyword evidence="15" id="KW-0961">Cell wall biogenesis/degradation</keyword>
<sequence>MRKFILAFLVVVLIVMLGVTYVLKQFQQTADLSYSKLQSVQSTVVYDKNDRKIDELYKTVPRQNVSSNEIPDYVKMAFVATEDRRFYKHFGIDLQGIGRALFKNIVTMSKAEGASTITQQLARNLYLSSDKTIKRKVDEMFLSLGLERQFTKDQILELYLNQIYFGSGVYGIGAASQLYFNKPVSDLTVGEAALLAGLPKAPSTYSPSNSTEKATARRNVVLKLMHDQNVISDTQYQQALNERVVKPSVPVKKPNSNQAFIDYVIKEAAQQYGVSADDLYKGGYAIYTDLDPNLQESINNSVANHTFRDDDINSKVEVGISAVNPKTGGISAMYGGRSYERNGLNRATSGYQLGSAIKPLAVYGPALETGDYTPTSLLSDERQDFGGGYSPKNAEGEYQKHVTMREALTRSLNVPAVWLLKQIGIDTSAKFMEKAGLPLEDDDKSKLGLALGGTTTTFSPLQLAQGYTTFANKGVMTKPYAIRKIEMRDGEVKKPDIQTEQVMSEENADTMTSMLQDVIEKSYGTGVNARSSRDAAGKTGTTNDVKDAWFVGYTDDAVVSIHAGFDNANSTQTTKYLSGGGGQDPATLFSSIMNNW</sequence>
<comment type="similarity">
    <text evidence="1">In the C-terminal section; belongs to the transpeptidase family.</text>
</comment>
<dbReference type="GO" id="GO:0008658">
    <property type="term" value="F:penicillin binding"/>
    <property type="evidence" value="ECO:0007669"/>
    <property type="project" value="InterPro"/>
</dbReference>
<dbReference type="Gene3D" id="3.40.710.10">
    <property type="entry name" value="DD-peptidase/beta-lactamase superfamily"/>
    <property type="match status" value="1"/>
</dbReference>
<evidence type="ECO:0000256" key="10">
    <source>
        <dbReference type="ARBA" id="ARBA00022960"/>
    </source>
</evidence>
<comment type="similarity">
    <text evidence="2">In the N-terminal section; belongs to the glycosyltransferase 51 family.</text>
</comment>
<evidence type="ECO:0000256" key="6">
    <source>
        <dbReference type="ARBA" id="ARBA00022676"/>
    </source>
</evidence>
<dbReference type="InterPro" id="IPR001460">
    <property type="entry name" value="PCN-bd_Tpept"/>
</dbReference>
<organism evidence="20 21">
    <name type="scientific">Priestia megaterium (strain ATCC 14581 / DSM 32 / CCUG 1817 / JCM 2506 / NBRC 15308 / NCIMB 9376 / NCTC 10342 / NRRL B-14308 / VKM B-512 / Ford 19)</name>
    <name type="common">Bacillus megaterium</name>
    <dbReference type="NCBI Taxonomy" id="1348623"/>
    <lineage>
        <taxon>Bacteria</taxon>
        <taxon>Bacillati</taxon>
        <taxon>Bacillota</taxon>
        <taxon>Bacilli</taxon>
        <taxon>Bacillales</taxon>
        <taxon>Bacillaceae</taxon>
        <taxon>Priestia</taxon>
    </lineage>
</organism>
<keyword evidence="3" id="KW-1003">Cell membrane</keyword>
<evidence type="ECO:0000256" key="11">
    <source>
        <dbReference type="ARBA" id="ARBA00022984"/>
    </source>
</evidence>
<dbReference type="PATRIC" id="fig|592022.4.peg.2981"/>
<keyword evidence="8" id="KW-0812">Transmembrane</keyword>
<dbReference type="EMBL" id="CP009920">
    <property type="protein sequence ID" value="AJI21191.1"/>
    <property type="molecule type" value="Genomic_DNA"/>
</dbReference>
<dbReference type="RefSeq" id="WP_013083767.1">
    <property type="nucleotide sequence ID" value="NZ_BCVB01000006.1"/>
</dbReference>
<name>A0A0B6ACC0_PRIM2</name>
<evidence type="ECO:0000256" key="17">
    <source>
        <dbReference type="ARBA" id="ARBA00049902"/>
    </source>
</evidence>
<keyword evidence="14" id="KW-0511">Multifunctional enzyme</keyword>
<keyword evidence="6" id="KW-0328">Glycosyltransferase</keyword>
<evidence type="ECO:0000313" key="21">
    <source>
        <dbReference type="Proteomes" id="UP000031829"/>
    </source>
</evidence>
<dbReference type="InterPro" id="IPR050396">
    <property type="entry name" value="Glycosyltr_51/Transpeptidase"/>
</dbReference>
<dbReference type="InterPro" id="IPR012338">
    <property type="entry name" value="Beta-lactam/transpept-like"/>
</dbReference>
<feature type="domain" description="Glycosyl transferase family 51" evidence="19">
    <location>
        <begin position="53"/>
        <end position="226"/>
    </location>
</feature>
<keyword evidence="4" id="KW-0121">Carboxypeptidase</keyword>
<keyword evidence="7" id="KW-0808">Transferase</keyword>